<protein>
    <submittedName>
        <fullName evidence="5">PepE protein</fullName>
    </submittedName>
</protein>
<evidence type="ECO:0000256" key="2">
    <source>
        <dbReference type="ARBA" id="ARBA00022670"/>
    </source>
</evidence>
<gene>
    <name evidence="5" type="primary">pepE</name>
    <name evidence="5" type="ordered locus">MS1554</name>
</gene>
<dbReference type="Gene3D" id="3.40.50.880">
    <property type="match status" value="1"/>
</dbReference>
<comment type="similarity">
    <text evidence="1">Belongs to the peptidase S51 family.</text>
</comment>
<accession>Q65S99</accession>
<evidence type="ECO:0000313" key="5">
    <source>
        <dbReference type="EMBL" id="AAU38161.1"/>
    </source>
</evidence>
<reference evidence="5 6" key="1">
    <citation type="journal article" date="2004" name="Nat. Biotechnol.">
        <title>The genome sequence of the capnophilic rumen bacterium Mannheimia succiniciproducens.</title>
        <authorList>
            <person name="Hong S.H."/>
            <person name="Kim J.S."/>
            <person name="Lee S.Y."/>
            <person name="In Y.H."/>
            <person name="Choi S.S."/>
            <person name="Rih J.-K."/>
            <person name="Kim C.H."/>
            <person name="Jeong H."/>
            <person name="Hur C.G."/>
            <person name="Kim J.J."/>
        </authorList>
    </citation>
    <scope>NUCLEOTIDE SEQUENCE [LARGE SCALE GENOMIC DNA]</scope>
    <source>
        <strain evidence="6">KCTC 0769BP / MBEL55E</strain>
    </source>
</reference>
<dbReference type="KEGG" id="msu:MS1554"/>
<keyword evidence="3" id="KW-0378">Hydrolase</keyword>
<sequence length="61" mass="6808">MQAVLSPLNMEIISGKMLRHNGESREEHLAEFLIVNPTALVYAHPESTALHIEGRQATILE</sequence>
<evidence type="ECO:0000256" key="1">
    <source>
        <dbReference type="ARBA" id="ARBA00006534"/>
    </source>
</evidence>
<dbReference type="AlphaFoldDB" id="Q65S99"/>
<organism evidence="5 6">
    <name type="scientific">Mannheimia succiniciproducens (strain KCTC 0769BP / MBEL55E)</name>
    <dbReference type="NCBI Taxonomy" id="221988"/>
    <lineage>
        <taxon>Bacteria</taxon>
        <taxon>Pseudomonadati</taxon>
        <taxon>Pseudomonadota</taxon>
        <taxon>Gammaproteobacteria</taxon>
        <taxon>Pasteurellales</taxon>
        <taxon>Pasteurellaceae</taxon>
        <taxon>Basfia</taxon>
    </lineage>
</organism>
<evidence type="ECO:0000313" key="6">
    <source>
        <dbReference type="Proteomes" id="UP000000607"/>
    </source>
</evidence>
<evidence type="ECO:0000256" key="4">
    <source>
        <dbReference type="ARBA" id="ARBA00022825"/>
    </source>
</evidence>
<dbReference type="HOGENOM" id="CLU_2917181_0_0_6"/>
<dbReference type="eggNOG" id="COG3340">
    <property type="taxonomic scope" value="Bacteria"/>
</dbReference>
<proteinExistence type="inferred from homology"/>
<name>Q65S99_MANSM</name>
<dbReference type="EMBL" id="AE016827">
    <property type="protein sequence ID" value="AAU38161.1"/>
    <property type="molecule type" value="Genomic_DNA"/>
</dbReference>
<dbReference type="STRING" id="221988.MS1554"/>
<dbReference type="InterPro" id="IPR005320">
    <property type="entry name" value="Peptidase_S51"/>
</dbReference>
<dbReference type="GO" id="GO:0006508">
    <property type="term" value="P:proteolysis"/>
    <property type="evidence" value="ECO:0007669"/>
    <property type="project" value="UniProtKB-KW"/>
</dbReference>
<dbReference type="InterPro" id="IPR029062">
    <property type="entry name" value="Class_I_gatase-like"/>
</dbReference>
<evidence type="ECO:0000256" key="3">
    <source>
        <dbReference type="ARBA" id="ARBA00022801"/>
    </source>
</evidence>
<keyword evidence="4" id="KW-0720">Serine protease</keyword>
<dbReference type="Proteomes" id="UP000000607">
    <property type="component" value="Chromosome"/>
</dbReference>
<keyword evidence="6" id="KW-1185">Reference proteome</keyword>
<keyword evidence="2" id="KW-0645">Protease</keyword>
<dbReference type="Pfam" id="PF03575">
    <property type="entry name" value="Peptidase_S51"/>
    <property type="match status" value="1"/>
</dbReference>
<dbReference type="GO" id="GO:0008236">
    <property type="term" value="F:serine-type peptidase activity"/>
    <property type="evidence" value="ECO:0007669"/>
    <property type="project" value="UniProtKB-KW"/>
</dbReference>